<dbReference type="KEGG" id="rsq:Rsph17025_1806"/>
<accession>A4WTI4</accession>
<protein>
    <submittedName>
        <fullName evidence="1">Uncharacterized protein</fullName>
    </submittedName>
</protein>
<organism evidence="1">
    <name type="scientific">Cereibacter sphaeroides (strain ATCC 17025 / ATH 2.4.3)</name>
    <name type="common">Rhodobacter sphaeroides</name>
    <dbReference type="NCBI Taxonomy" id="349102"/>
    <lineage>
        <taxon>Bacteria</taxon>
        <taxon>Pseudomonadati</taxon>
        <taxon>Pseudomonadota</taxon>
        <taxon>Alphaproteobacteria</taxon>
        <taxon>Rhodobacterales</taxon>
        <taxon>Paracoccaceae</taxon>
        <taxon>Cereibacter</taxon>
    </lineage>
</organism>
<name>A4WTI4_CERS5</name>
<proteinExistence type="predicted"/>
<reference evidence="1" key="1">
    <citation type="submission" date="2007-04" db="EMBL/GenBank/DDBJ databases">
        <title>Complete sequence of chromosome of Rhodobacter sphaeroides ATCC 17025.</title>
        <authorList>
            <consortium name="US DOE Joint Genome Institute"/>
            <person name="Copeland A."/>
            <person name="Lucas S."/>
            <person name="Lapidus A."/>
            <person name="Barry K."/>
            <person name="Detter J.C."/>
            <person name="Glavina del Rio T."/>
            <person name="Hammon N."/>
            <person name="Israni S."/>
            <person name="Dalin E."/>
            <person name="Tice H."/>
            <person name="Pitluck S."/>
            <person name="Chertkov O."/>
            <person name="Brettin T."/>
            <person name="Bruce D."/>
            <person name="Han C."/>
            <person name="Schmutz J."/>
            <person name="Larimer F."/>
            <person name="Land M."/>
            <person name="Hauser L."/>
            <person name="Kyrpides N."/>
            <person name="Kim E."/>
            <person name="Richardson P."/>
            <person name="Mackenzie C."/>
            <person name="Choudhary M."/>
            <person name="Donohue T.J."/>
            <person name="Kaplan S."/>
        </authorList>
    </citation>
    <scope>NUCLEOTIDE SEQUENCE [LARGE SCALE GENOMIC DNA]</scope>
    <source>
        <strain evidence="1">ATCC 17025</strain>
    </source>
</reference>
<dbReference type="HOGENOM" id="CLU_1905108_0_0_5"/>
<sequence>MTLLNSATADAARAVALGRRLGAAVERSGSSYLPSDTLNRLSAGEVFDPLDTDPIADLVSDAMRDLREHVLGHDDGMWLDECCVTPTSPMPVYDLVGEELATVLYLANAFTEAREKVLDAAAGAKALDRLLYS</sequence>
<dbReference type="AlphaFoldDB" id="A4WTI4"/>
<gene>
    <name evidence="1" type="ordered locus">Rsph17025_1806</name>
</gene>
<evidence type="ECO:0000313" key="1">
    <source>
        <dbReference type="EMBL" id="ABP70698.1"/>
    </source>
</evidence>
<dbReference type="BioCyc" id="RSPH349102:G1G8M-1865-MONOMER"/>
<dbReference type="EMBL" id="CP000661">
    <property type="protein sequence ID" value="ABP70698.1"/>
    <property type="molecule type" value="Genomic_DNA"/>
</dbReference>
<dbReference type="STRING" id="349102.Rsph17025_1806"/>